<proteinExistence type="predicted"/>
<evidence type="ECO:0000313" key="2">
    <source>
        <dbReference type="Proteomes" id="UP000662770"/>
    </source>
</evidence>
<dbReference type="RefSeq" id="WP_207356050.1">
    <property type="nucleotide sequence ID" value="NZ_CP071503.1"/>
</dbReference>
<dbReference type="EMBL" id="CP071503">
    <property type="protein sequence ID" value="QSX34853.1"/>
    <property type="molecule type" value="Genomic_DNA"/>
</dbReference>
<dbReference type="InterPro" id="IPR009267">
    <property type="entry name" value="NTP_transf_6"/>
</dbReference>
<keyword evidence="2" id="KW-1185">Reference proteome</keyword>
<name>A0ABX7QW45_9GAMM</name>
<organism evidence="1 2">
    <name type="scientific">Shewanella avicenniae</name>
    <dbReference type="NCBI Taxonomy" id="2814294"/>
    <lineage>
        <taxon>Bacteria</taxon>
        <taxon>Pseudomonadati</taxon>
        <taxon>Pseudomonadota</taxon>
        <taxon>Gammaproteobacteria</taxon>
        <taxon>Alteromonadales</taxon>
        <taxon>Shewanellaceae</taxon>
        <taxon>Shewanella</taxon>
    </lineage>
</organism>
<dbReference type="Pfam" id="PF06042">
    <property type="entry name" value="NTP_transf_6"/>
    <property type="match status" value="1"/>
</dbReference>
<dbReference type="PANTHER" id="PTHR39166:SF1">
    <property type="entry name" value="BLL1166 PROTEIN"/>
    <property type="match status" value="1"/>
</dbReference>
<dbReference type="PANTHER" id="PTHR39166">
    <property type="entry name" value="BLL1166 PROTEIN"/>
    <property type="match status" value="1"/>
</dbReference>
<gene>
    <name evidence="1" type="ORF">JYB87_06415</name>
</gene>
<reference evidence="1 2" key="1">
    <citation type="submission" date="2021-03" db="EMBL/GenBank/DDBJ databases">
        <title>Novel species identification of genus Shewanella.</title>
        <authorList>
            <person name="Liu G."/>
            <person name="Zhang Q."/>
        </authorList>
    </citation>
    <scope>NUCLEOTIDE SEQUENCE [LARGE SCALE GENOMIC DNA]</scope>
    <source>
        <strain evidence="1 2">FJAT-51800</strain>
    </source>
</reference>
<evidence type="ECO:0000313" key="1">
    <source>
        <dbReference type="EMBL" id="QSX34853.1"/>
    </source>
</evidence>
<accession>A0ABX7QW45</accession>
<dbReference type="Proteomes" id="UP000662770">
    <property type="component" value="Chromosome"/>
</dbReference>
<protein>
    <submittedName>
        <fullName evidence="1">Nucleotidyltransferase family protein</fullName>
    </submittedName>
</protein>
<sequence length="198" mass="22922">MLELPITDVDHWRQFVAQQSRAQLQQLLFDWLRQDQLRMGALNALAALNLPNCYIAAGFVRHLVWDRLHGLEMPLNDVDVIYFDPDDCSRAVERTYEQRLAALIPLNWSVKNQARMHLKHGHRPYHSVSDAMSYWPELETAIAVSLHQGQLQLLDNCCLHSLMSLYLSPNPLANAESFQLRISSKGWLTHYQYLMLGK</sequence>